<dbReference type="GO" id="GO:0000287">
    <property type="term" value="F:magnesium ion binding"/>
    <property type="evidence" value="ECO:0007669"/>
    <property type="project" value="InterPro"/>
</dbReference>
<accession>A0A2L0EV84</accession>
<reference evidence="1 2" key="1">
    <citation type="submission" date="2015-09" db="EMBL/GenBank/DDBJ databases">
        <title>Sorangium comparison.</title>
        <authorList>
            <person name="Zaburannyi N."/>
            <person name="Bunk B."/>
            <person name="Overmann J."/>
            <person name="Mueller R."/>
        </authorList>
    </citation>
    <scope>NUCLEOTIDE SEQUENCE [LARGE SCALE GENOMIC DNA]</scope>
    <source>
        <strain evidence="1 2">So ce26</strain>
    </source>
</reference>
<dbReference type="Pfam" id="PF05866">
    <property type="entry name" value="RusA"/>
    <property type="match status" value="1"/>
</dbReference>
<dbReference type="EMBL" id="CP012673">
    <property type="protein sequence ID" value="AUX43210.1"/>
    <property type="molecule type" value="Genomic_DNA"/>
</dbReference>
<dbReference type="GO" id="GO:0006310">
    <property type="term" value="P:DNA recombination"/>
    <property type="evidence" value="ECO:0007669"/>
    <property type="project" value="InterPro"/>
</dbReference>
<name>A0A2L0EV84_SORCE</name>
<evidence type="ECO:0000313" key="2">
    <source>
        <dbReference type="Proteomes" id="UP000238348"/>
    </source>
</evidence>
<protein>
    <submittedName>
        <fullName evidence="1">Uncharacterized protein</fullName>
    </submittedName>
</protein>
<gene>
    <name evidence="1" type="ORF">SOCE26_046540</name>
</gene>
<organism evidence="1 2">
    <name type="scientific">Sorangium cellulosum</name>
    <name type="common">Polyangium cellulosum</name>
    <dbReference type="NCBI Taxonomy" id="56"/>
    <lineage>
        <taxon>Bacteria</taxon>
        <taxon>Pseudomonadati</taxon>
        <taxon>Myxococcota</taxon>
        <taxon>Polyangia</taxon>
        <taxon>Polyangiales</taxon>
        <taxon>Polyangiaceae</taxon>
        <taxon>Sorangium</taxon>
    </lineage>
</organism>
<dbReference type="InterPro" id="IPR036614">
    <property type="entry name" value="RusA-like_sf"/>
</dbReference>
<dbReference type="AlphaFoldDB" id="A0A2L0EV84"/>
<evidence type="ECO:0000313" key="1">
    <source>
        <dbReference type="EMBL" id="AUX43210.1"/>
    </source>
</evidence>
<dbReference type="InterPro" id="IPR008822">
    <property type="entry name" value="Endonuclease_RusA-like"/>
</dbReference>
<dbReference type="Gene3D" id="3.30.1330.70">
    <property type="entry name" value="Holliday junction resolvase RusA"/>
    <property type="match status" value="1"/>
</dbReference>
<dbReference type="Proteomes" id="UP000238348">
    <property type="component" value="Chromosome"/>
</dbReference>
<dbReference type="SUPFAM" id="SSF103084">
    <property type="entry name" value="Holliday junction resolvase RusA"/>
    <property type="match status" value="1"/>
</dbReference>
<proteinExistence type="predicted"/>
<dbReference type="GO" id="GO:0006281">
    <property type="term" value="P:DNA repair"/>
    <property type="evidence" value="ECO:0007669"/>
    <property type="project" value="InterPro"/>
</dbReference>
<sequence length="157" mass="17625">MRDATLEREEGTGERRAAVTRLELVVEGIPKSMQTKDRAKLERWKERVAQAARDAIKEEDKLFGECRGILVYFYFGSTDLDVDNIIKPISDALKGIAYDDDRSVSEWIARKTDLGTMEIVDPPAALAEHLAGWLAAEQPFVCVCVVDEHPNHGELPK</sequence>